<reference evidence="7" key="1">
    <citation type="journal article" date="2023" name="Insect Mol. Biol.">
        <title>Genome sequencing provides insights into the evolution of gene families encoding plant cell wall-degrading enzymes in longhorned beetles.</title>
        <authorList>
            <person name="Shin N.R."/>
            <person name="Okamura Y."/>
            <person name="Kirsch R."/>
            <person name="Pauchet Y."/>
        </authorList>
    </citation>
    <scope>NUCLEOTIDE SEQUENCE</scope>
    <source>
        <strain evidence="7">AMC_N1</strain>
    </source>
</reference>
<evidence type="ECO:0000256" key="4">
    <source>
        <dbReference type="ARBA" id="ARBA00023157"/>
    </source>
</evidence>
<evidence type="ECO:0000259" key="6">
    <source>
        <dbReference type="Pfam" id="PF00135"/>
    </source>
</evidence>
<organism evidence="7 8">
    <name type="scientific">Aromia moschata</name>
    <dbReference type="NCBI Taxonomy" id="1265417"/>
    <lineage>
        <taxon>Eukaryota</taxon>
        <taxon>Metazoa</taxon>
        <taxon>Ecdysozoa</taxon>
        <taxon>Arthropoda</taxon>
        <taxon>Hexapoda</taxon>
        <taxon>Insecta</taxon>
        <taxon>Pterygota</taxon>
        <taxon>Neoptera</taxon>
        <taxon>Endopterygota</taxon>
        <taxon>Coleoptera</taxon>
        <taxon>Polyphaga</taxon>
        <taxon>Cucujiformia</taxon>
        <taxon>Chrysomeloidea</taxon>
        <taxon>Cerambycidae</taxon>
        <taxon>Cerambycinae</taxon>
        <taxon>Callichromatini</taxon>
        <taxon>Aromia</taxon>
    </lineage>
</organism>
<evidence type="ECO:0000313" key="7">
    <source>
        <dbReference type="EMBL" id="KAJ8963468.1"/>
    </source>
</evidence>
<evidence type="ECO:0000256" key="5">
    <source>
        <dbReference type="ARBA" id="ARBA00023180"/>
    </source>
</evidence>
<keyword evidence="3" id="KW-0378">Hydrolase</keyword>
<feature type="domain" description="Carboxylesterase type B" evidence="6">
    <location>
        <begin position="560"/>
        <end position="648"/>
    </location>
</feature>
<evidence type="ECO:0000313" key="8">
    <source>
        <dbReference type="Proteomes" id="UP001162162"/>
    </source>
</evidence>
<name>A0AAV8ZIA8_9CUCU</name>
<dbReference type="Pfam" id="PF00135">
    <property type="entry name" value="COesterase"/>
    <property type="match status" value="5"/>
</dbReference>
<dbReference type="Proteomes" id="UP001162162">
    <property type="component" value="Unassembled WGS sequence"/>
</dbReference>
<gene>
    <name evidence="7" type="ORF">NQ318_018951</name>
</gene>
<feature type="domain" description="Carboxylesterase type B" evidence="6">
    <location>
        <begin position="4"/>
        <end position="508"/>
    </location>
</feature>
<evidence type="ECO:0000256" key="3">
    <source>
        <dbReference type="ARBA" id="ARBA00022801"/>
    </source>
</evidence>
<dbReference type="FunFam" id="3.40.50.1820:FF:000092">
    <property type="entry name" value="Carboxylic ester hydrolase"/>
    <property type="match status" value="1"/>
</dbReference>
<dbReference type="PROSITE" id="PS00122">
    <property type="entry name" value="CARBOXYLESTERASE_B_1"/>
    <property type="match status" value="1"/>
</dbReference>
<comment type="caution">
    <text evidence="7">The sequence shown here is derived from an EMBL/GenBank/DDBJ whole genome shotgun (WGS) entry which is preliminary data.</text>
</comment>
<keyword evidence="2" id="KW-0719">Serine esterase</keyword>
<accession>A0AAV8ZIA8</accession>
<dbReference type="PANTHER" id="PTHR43142">
    <property type="entry name" value="CARBOXYLIC ESTER HYDROLASE"/>
    <property type="match status" value="1"/>
</dbReference>
<protein>
    <recommendedName>
        <fullName evidence="6">Carboxylesterase type B domain-containing protein</fullName>
    </recommendedName>
</protein>
<dbReference type="GO" id="GO:0052689">
    <property type="term" value="F:carboxylic ester hydrolase activity"/>
    <property type="evidence" value="ECO:0007669"/>
    <property type="project" value="UniProtKB-KW"/>
</dbReference>
<proteinExistence type="inferred from homology"/>
<evidence type="ECO:0000256" key="2">
    <source>
        <dbReference type="ARBA" id="ARBA00022487"/>
    </source>
</evidence>
<dbReference type="EMBL" id="JAPWTK010000001">
    <property type="protein sequence ID" value="KAJ8963468.1"/>
    <property type="molecule type" value="Genomic_DNA"/>
</dbReference>
<keyword evidence="8" id="KW-1185">Reference proteome</keyword>
<sequence length="1734" mass="193172">MEEPPIVKIKQGQLRGTVGTDFHGGKFYCYLGIPYAKPPVGELRFKAPLPPDPWDGVRDATKDGNRCYSIDECTGIAQGSEDCLFLNVFSCQKPKPVLVWIHGGGFIAGTGNSPYCGPEFLLTEHVVLVAMNYRLGALGFLCLEDTSLEVPGNAALKDQTLALKWVQENIANFGGDPNNVTIFGESAGSASVHLHVLSQASKGLFHKAILQSGYNKCGYDEKQMLEFLRSMPVEKLHKAQMKVPDRFLPEEQRPFTPVIEKPNGAAFLTRSAIDILTSGEYNKVPMIMGYNKREGIFLFLLHGIRESLNVEENIPWQVKLAKGSEESKRICKKMEDLYLKCGDKMENQFVLGTDSYFLAGIFSSLKKHLTTTKMPIYFYRMSLDAKLNGGKNLFKVLRQFPGQNVNIFGTKTMLLNFYFHLRHLPRGRPRLPFETPLHPCVVPGSLEELSVKRFVKLWTNFARYGDPTPDPSELGVTWPQVGEKMNLLDIGEELSVEDDVEPERMALWKEIYQCNPETANFLQHYQLAIASTVSMVLSLALFVNILIATVHLVAPENVENPVVTVSNGRLKGNTRTNVDEESFFSFFGIPFAKPPVGKLRFKPPVAAESWKGIRDATKPGEVCYARDDFDGNIIKGSEDCLFLNIYTKHVRKFSVRINIVLVTLNYRLGVLGFLSLEDASLGVPGNMGLKDQLLALKWIQRNIASFNGDPNSVTIFGESSGAASVHYHILSRASKGLFHKTILQSGEALYPFERGFHVGVEFANYLGRNVSTEKEALEVLRAAPVNVLFENQEKFLAATEARGNPFCPIVEPPGDGAIITRDAIDAIKSGDYNRVPMLIGYNNREGMLFDAVEAIGKRLSKNESAEDETKPEPGSKESILGYFQLEEGSEIGERIYRRVREVYFKHGDKADDDRVNHLVTCLEPIYVYRMSVTSGLNFMKNFAGITHIPGVCHADDLGYLFKNFITPQIKRGSLEDVSFRRFVKMWTNFAQYGNPTPNKSDAPIKQLAVASTVNMVLSVVLFFDILIATVSLVAPENVENPVVTVSNGRLRGSTRTNIDGESFFSFFGIPYAKPPVGNLRFKPPVAAESWKGIRDATKLGDVCYARDDFDGNIIKGSEDCLFLNIYTKHLPQPNKKLRPVMVWIHGGAFTTGSNDPSLYGPELLMIEDIVLVTLNYRLGVLGFLSLEDASLGVPGNMGLKDQLLALMWVQRNIASFNGDPKSVTIFGESSGAASVHYHVLSRASKGFFHKAIIQSGDALVSAARGFYVGVEFANYLDRNVSTEKEALQVLRTVPVDVLFENQEKFRRATAQRGNAFSPVVEPPGDGAIVTRDAIDSIKSGDYNKVPMLMGYNNREGMLIDAVAAVVKRLSKNESTENATKPEPGSKESILGYFQLEEGSEIGERIYRRVREVYFKHADKADDNRVLTTDIYFVATIISAVKNHLETCQEPIYVYRMSVTSGLNFMKNVAGITEIPGVCHADDLGYLFKNFITPQIKRGSLEDVSFRRFVKMWTNFAKYGNPTPNKNDVGVIWKPAQRGNINFLDIGSELTTGANPESERSLYFMASDQVNIDASKIQGFCFILFNIKYLSTHVLNNMENPTVTVSQGQLRGCSTSDIDGNNFFSFLGIPYARPPVGELRFKPPLPAEPWKGVRDALEPGNRCYSRDDISRVLEGSEDCLYLNVFTKELPQSNKRLRPVMVWIHGGGFVFGSSKPALYGPEFLMIEDIVLVTLNY</sequence>
<dbReference type="InterPro" id="IPR029058">
    <property type="entry name" value="AB_hydrolase_fold"/>
</dbReference>
<evidence type="ECO:0000256" key="1">
    <source>
        <dbReference type="ARBA" id="ARBA00005964"/>
    </source>
</evidence>
<feature type="domain" description="Carboxylesterase type B" evidence="6">
    <location>
        <begin position="655"/>
        <end position="1005"/>
    </location>
</feature>
<comment type="similarity">
    <text evidence="1">Belongs to the type-B carboxylesterase/lipase family.</text>
</comment>
<feature type="domain" description="Carboxylesterase type B" evidence="6">
    <location>
        <begin position="1599"/>
        <end position="1734"/>
    </location>
</feature>
<dbReference type="Gene3D" id="3.40.50.1820">
    <property type="entry name" value="alpha/beta hydrolase"/>
    <property type="match status" value="4"/>
</dbReference>
<dbReference type="InterPro" id="IPR002018">
    <property type="entry name" value="CarbesteraseB"/>
</dbReference>
<keyword evidence="5" id="KW-0325">Glycoprotein</keyword>
<feature type="domain" description="Carboxylesterase type B" evidence="6">
    <location>
        <begin position="1040"/>
        <end position="1554"/>
    </location>
</feature>
<dbReference type="SUPFAM" id="SSF53474">
    <property type="entry name" value="alpha/beta-Hydrolases"/>
    <property type="match status" value="4"/>
</dbReference>
<keyword evidence="4" id="KW-1015">Disulfide bond</keyword>
<dbReference type="PANTHER" id="PTHR43142:SF1">
    <property type="entry name" value="CARBOXYLIC ESTER HYDROLASE"/>
    <property type="match status" value="1"/>
</dbReference>
<dbReference type="InterPro" id="IPR019826">
    <property type="entry name" value="Carboxylesterase_B_AS"/>
</dbReference>